<dbReference type="EMBL" id="BNAS01000001">
    <property type="protein sequence ID" value="GHH66859.1"/>
    <property type="molecule type" value="Genomic_DNA"/>
</dbReference>
<sequence length="241" mass="25571">MVQMEPVGERLNTTAEAVRWSRLERATGITGLVSVVVLFTPIIAISSLGEPPLDAAGADIATFFRAADAGWVDAAEATASLGILAFLWFVVGLALLLQRAEGQPAWRSTIALVSGVLLAAYGVLDASWDAAFHRGTEIDETLAAYAFDVGNIGFANSWLALASLSLTAGSVIVSTGAQPRWTGWSAIGIGIGLVLARYFWFVEGLWFVPYGLFWVWVITVCVRLIRGSSASTGSRTMGGQT</sequence>
<feature type="transmembrane region" description="Helical" evidence="1">
    <location>
        <begin position="104"/>
        <end position="124"/>
    </location>
</feature>
<keyword evidence="1" id="KW-0812">Transmembrane</keyword>
<evidence type="ECO:0000256" key="1">
    <source>
        <dbReference type="SAM" id="Phobius"/>
    </source>
</evidence>
<name>A0A919FK33_9MICO</name>
<evidence type="ECO:0000313" key="2">
    <source>
        <dbReference type="EMBL" id="GHH66859.1"/>
    </source>
</evidence>
<evidence type="ECO:0008006" key="4">
    <source>
        <dbReference type="Google" id="ProtNLM"/>
    </source>
</evidence>
<accession>A0A919FK33</accession>
<keyword evidence="3" id="KW-1185">Reference proteome</keyword>
<comment type="caution">
    <text evidence="2">The sequence shown here is derived from an EMBL/GenBank/DDBJ whole genome shotgun (WGS) entry which is preliminary data.</text>
</comment>
<reference evidence="2" key="1">
    <citation type="journal article" date="2014" name="Int. J. Syst. Evol. Microbiol.">
        <title>Complete genome sequence of Corynebacterium casei LMG S-19264T (=DSM 44701T), isolated from a smear-ripened cheese.</title>
        <authorList>
            <consortium name="US DOE Joint Genome Institute (JGI-PGF)"/>
            <person name="Walter F."/>
            <person name="Albersmeier A."/>
            <person name="Kalinowski J."/>
            <person name="Ruckert C."/>
        </authorList>
    </citation>
    <scope>NUCLEOTIDE SEQUENCE</scope>
    <source>
        <strain evidence="2">CGMCC 4.7398</strain>
    </source>
</reference>
<reference evidence="2" key="2">
    <citation type="submission" date="2020-09" db="EMBL/GenBank/DDBJ databases">
        <authorList>
            <person name="Sun Q."/>
            <person name="Zhou Y."/>
        </authorList>
    </citation>
    <scope>NUCLEOTIDE SEQUENCE</scope>
    <source>
        <strain evidence="2">CGMCC 4.7398</strain>
    </source>
</reference>
<dbReference type="Proteomes" id="UP000627369">
    <property type="component" value="Unassembled WGS sequence"/>
</dbReference>
<dbReference type="AlphaFoldDB" id="A0A919FK33"/>
<feature type="transmembrane region" description="Helical" evidence="1">
    <location>
        <begin position="155"/>
        <end position="174"/>
    </location>
</feature>
<gene>
    <name evidence="2" type="ORF">GCM10017772_07550</name>
</gene>
<feature type="transmembrane region" description="Helical" evidence="1">
    <location>
        <begin position="29"/>
        <end position="49"/>
    </location>
</feature>
<feature type="transmembrane region" description="Helical" evidence="1">
    <location>
        <begin position="181"/>
        <end position="200"/>
    </location>
</feature>
<feature type="transmembrane region" description="Helical" evidence="1">
    <location>
        <begin position="77"/>
        <end position="97"/>
    </location>
</feature>
<feature type="transmembrane region" description="Helical" evidence="1">
    <location>
        <begin position="206"/>
        <end position="225"/>
    </location>
</feature>
<organism evidence="2 3">
    <name type="scientific">Promicromonospora soli</name>
    <dbReference type="NCBI Taxonomy" id="2035533"/>
    <lineage>
        <taxon>Bacteria</taxon>
        <taxon>Bacillati</taxon>
        <taxon>Actinomycetota</taxon>
        <taxon>Actinomycetes</taxon>
        <taxon>Micrococcales</taxon>
        <taxon>Promicromonosporaceae</taxon>
        <taxon>Promicromonospora</taxon>
    </lineage>
</organism>
<evidence type="ECO:0000313" key="3">
    <source>
        <dbReference type="Proteomes" id="UP000627369"/>
    </source>
</evidence>
<protein>
    <recommendedName>
        <fullName evidence="4">DUF4386 family protein</fullName>
    </recommendedName>
</protein>
<keyword evidence="1" id="KW-0472">Membrane</keyword>
<keyword evidence="1" id="KW-1133">Transmembrane helix</keyword>
<proteinExistence type="predicted"/>